<sequence>MYLLYVDESGDIGLQNSPTKYFVLTGLVLHETQWRNILNDLVAFRRHLRTTKDLKLREEIHAAPFINNPGPLVRIKRHDRLDILKQCIDFLGNRTDVSIITVVVNKTTKPATYDVFEAAWQTLIQRFENTIRHRNFPGAFPDQRGLILPDNTDGGKLTALLRRMRYYNPVPSQGYYQQLGSTYRNMTLQYVIEDPFLKDSAHSFIHQLIDVVAYCARQLYEPNAYMKKKQGHNFYRRLLSVINPHATRSHALHIVEL</sequence>
<dbReference type="RefSeq" id="WP_126692966.1">
    <property type="nucleotide sequence ID" value="NZ_RXOF01000004.1"/>
</dbReference>
<proteinExistence type="predicted"/>
<dbReference type="OrthoDB" id="2680392at2"/>
<dbReference type="Pfam" id="PF12686">
    <property type="entry name" value="DUF3800"/>
    <property type="match status" value="1"/>
</dbReference>
<organism evidence="1 2">
    <name type="scientific">Hymenobacter gummosus</name>
    <dbReference type="NCBI Taxonomy" id="1776032"/>
    <lineage>
        <taxon>Bacteria</taxon>
        <taxon>Pseudomonadati</taxon>
        <taxon>Bacteroidota</taxon>
        <taxon>Cytophagia</taxon>
        <taxon>Cytophagales</taxon>
        <taxon>Hymenobacteraceae</taxon>
        <taxon>Hymenobacter</taxon>
    </lineage>
</organism>
<dbReference type="InterPro" id="IPR024524">
    <property type="entry name" value="DUF3800"/>
</dbReference>
<comment type="caution">
    <text evidence="1">The sequence shown here is derived from an EMBL/GenBank/DDBJ whole genome shotgun (WGS) entry which is preliminary data.</text>
</comment>
<dbReference type="Proteomes" id="UP000282184">
    <property type="component" value="Unassembled WGS sequence"/>
</dbReference>
<evidence type="ECO:0000313" key="1">
    <source>
        <dbReference type="EMBL" id="RTQ50901.1"/>
    </source>
</evidence>
<name>A0A431U567_9BACT</name>
<dbReference type="AlphaFoldDB" id="A0A431U567"/>
<evidence type="ECO:0000313" key="2">
    <source>
        <dbReference type="Proteomes" id="UP000282184"/>
    </source>
</evidence>
<accession>A0A431U567</accession>
<gene>
    <name evidence="1" type="ORF">EJV47_09820</name>
</gene>
<keyword evidence="2" id="KW-1185">Reference proteome</keyword>
<dbReference type="EMBL" id="RXOF01000004">
    <property type="protein sequence ID" value="RTQ50901.1"/>
    <property type="molecule type" value="Genomic_DNA"/>
</dbReference>
<reference evidence="1 2" key="1">
    <citation type="submission" date="2018-12" db="EMBL/GenBank/DDBJ databases">
        <title>Hymenobacter gummosus sp. nov., isolated from a spring.</title>
        <authorList>
            <person name="Nie L."/>
        </authorList>
    </citation>
    <scope>NUCLEOTIDE SEQUENCE [LARGE SCALE GENOMIC DNA]</scope>
    <source>
        <strain evidence="1 2">KCTC 52166</strain>
    </source>
</reference>
<protein>
    <submittedName>
        <fullName evidence="1">DUF3800 domain-containing protein</fullName>
    </submittedName>
</protein>